<dbReference type="GO" id="GO:0046872">
    <property type="term" value="F:metal ion binding"/>
    <property type="evidence" value="ECO:0007669"/>
    <property type="project" value="UniProtKB-KW"/>
</dbReference>
<feature type="compositionally biased region" description="Basic and acidic residues" evidence="14">
    <location>
        <begin position="1454"/>
        <end position="1465"/>
    </location>
</feature>
<dbReference type="GO" id="GO:0048256">
    <property type="term" value="F:flap endonuclease activity"/>
    <property type="evidence" value="ECO:0007669"/>
    <property type="project" value="UniProtKB-ARBA"/>
</dbReference>
<feature type="compositionally biased region" description="Polar residues" evidence="14">
    <location>
        <begin position="1420"/>
        <end position="1432"/>
    </location>
</feature>
<protein>
    <submittedName>
        <fullName evidence="17">DNA repair protein rad2</fullName>
    </submittedName>
</protein>
<feature type="region of interest" description="Disordered" evidence="14">
    <location>
        <begin position="130"/>
        <end position="150"/>
    </location>
</feature>
<evidence type="ECO:0000256" key="10">
    <source>
        <dbReference type="ARBA" id="ARBA00023204"/>
    </source>
</evidence>
<dbReference type="InterPro" id="IPR001044">
    <property type="entry name" value="XPG/Rad2_eukaryotes"/>
</dbReference>
<accession>A0A9P5RYB3</accession>
<dbReference type="PROSITE" id="PS00841">
    <property type="entry name" value="XPG_1"/>
    <property type="match status" value="1"/>
</dbReference>
<dbReference type="InterPro" id="IPR006084">
    <property type="entry name" value="XPG/Rad2"/>
</dbReference>
<dbReference type="PROSITE" id="PS00842">
    <property type="entry name" value="XPG_2"/>
    <property type="match status" value="1"/>
</dbReference>
<keyword evidence="6" id="KW-0255">Endonuclease</keyword>
<evidence type="ECO:0000256" key="7">
    <source>
        <dbReference type="ARBA" id="ARBA00022763"/>
    </source>
</evidence>
<dbReference type="SUPFAM" id="SSF88723">
    <property type="entry name" value="PIN domain-like"/>
    <property type="match status" value="1"/>
</dbReference>
<comment type="cofactor">
    <cofactor evidence="1">
        <name>Mg(2+)</name>
        <dbReference type="ChEBI" id="CHEBI:18420"/>
    </cofactor>
</comment>
<keyword evidence="8" id="KW-0378">Hydrolase</keyword>
<evidence type="ECO:0000256" key="11">
    <source>
        <dbReference type="ARBA" id="ARBA00023242"/>
    </source>
</evidence>
<dbReference type="GO" id="GO:0003697">
    <property type="term" value="F:single-stranded DNA binding"/>
    <property type="evidence" value="ECO:0007669"/>
    <property type="project" value="InterPro"/>
</dbReference>
<feature type="domain" description="XPG-I" evidence="15">
    <location>
        <begin position="947"/>
        <end position="1016"/>
    </location>
</feature>
<keyword evidence="11" id="KW-0539">Nucleus</keyword>
<feature type="compositionally biased region" description="Basic and acidic residues" evidence="14">
    <location>
        <begin position="1252"/>
        <end position="1266"/>
    </location>
</feature>
<evidence type="ECO:0000256" key="12">
    <source>
        <dbReference type="ARBA" id="ARBA00038112"/>
    </source>
</evidence>
<dbReference type="Gene3D" id="6.10.250.1630">
    <property type="match status" value="1"/>
</dbReference>
<evidence type="ECO:0000256" key="13">
    <source>
        <dbReference type="SAM" id="Coils"/>
    </source>
</evidence>
<proteinExistence type="inferred from homology"/>
<reference evidence="17" key="1">
    <citation type="journal article" date="2020" name="Fungal Divers.">
        <title>Resolving the Mortierellaceae phylogeny through synthesis of multi-gene phylogenetics and phylogenomics.</title>
        <authorList>
            <person name="Vandepol N."/>
            <person name="Liber J."/>
            <person name="Desiro A."/>
            <person name="Na H."/>
            <person name="Kennedy M."/>
            <person name="Barry K."/>
            <person name="Grigoriev I.V."/>
            <person name="Miller A.N."/>
            <person name="O'Donnell K."/>
            <person name="Stajich J.E."/>
            <person name="Bonito G."/>
        </authorList>
    </citation>
    <scope>NUCLEOTIDE SEQUENCE</scope>
    <source>
        <strain evidence="17">NRRL 6426</strain>
    </source>
</reference>
<dbReference type="InterPro" id="IPR019974">
    <property type="entry name" value="XPG_CS"/>
</dbReference>
<evidence type="ECO:0000256" key="1">
    <source>
        <dbReference type="ARBA" id="ARBA00001946"/>
    </source>
</evidence>
<evidence type="ECO:0000256" key="5">
    <source>
        <dbReference type="ARBA" id="ARBA00022723"/>
    </source>
</evidence>
<evidence type="ECO:0000256" key="3">
    <source>
        <dbReference type="ARBA" id="ARBA00005283"/>
    </source>
</evidence>
<evidence type="ECO:0000256" key="14">
    <source>
        <dbReference type="SAM" id="MobiDB-lite"/>
    </source>
</evidence>
<keyword evidence="5" id="KW-0479">Metal-binding</keyword>
<dbReference type="EMBL" id="JAAAUQ010000673">
    <property type="protein sequence ID" value="KAF9148351.1"/>
    <property type="molecule type" value="Genomic_DNA"/>
</dbReference>
<evidence type="ECO:0000313" key="18">
    <source>
        <dbReference type="Proteomes" id="UP000748756"/>
    </source>
</evidence>
<feature type="region of interest" description="Disordered" evidence="14">
    <location>
        <begin position="540"/>
        <end position="561"/>
    </location>
</feature>
<name>A0A9P5RYB3_9FUNG</name>
<feature type="region of interest" description="Disordered" evidence="14">
    <location>
        <begin position="162"/>
        <end position="188"/>
    </location>
</feature>
<dbReference type="OrthoDB" id="31113at2759"/>
<comment type="caution">
    <text evidence="17">The sequence shown here is derived from an EMBL/GenBank/DDBJ whole genome shotgun (WGS) entry which is preliminary data.</text>
</comment>
<evidence type="ECO:0000256" key="2">
    <source>
        <dbReference type="ARBA" id="ARBA00004123"/>
    </source>
</evidence>
<feature type="coiled-coil region" evidence="13">
    <location>
        <begin position="903"/>
        <end position="937"/>
    </location>
</feature>
<keyword evidence="18" id="KW-1185">Reference proteome</keyword>
<feature type="compositionally biased region" description="Polar residues" evidence="14">
    <location>
        <begin position="1217"/>
        <end position="1226"/>
    </location>
</feature>
<keyword evidence="13" id="KW-0175">Coiled coil</keyword>
<dbReference type="CDD" id="cd09868">
    <property type="entry name" value="PIN_XPG_RAD2"/>
    <property type="match status" value="2"/>
</dbReference>
<gene>
    <name evidence="17" type="primary">RAD2</name>
    <name evidence="17" type="ORF">BG015_009923</name>
</gene>
<comment type="similarity">
    <text evidence="3">Belongs to the XPG/RAD2 endonuclease family. XPG subfamily.</text>
</comment>
<dbReference type="Proteomes" id="UP000748756">
    <property type="component" value="Unassembled WGS sequence"/>
</dbReference>
<dbReference type="Pfam" id="PF00867">
    <property type="entry name" value="XPG_I"/>
    <property type="match status" value="1"/>
</dbReference>
<feature type="domain" description="XPG N-terminal" evidence="16">
    <location>
        <begin position="1"/>
        <end position="98"/>
    </location>
</feature>
<dbReference type="InterPro" id="IPR006085">
    <property type="entry name" value="XPG_DNA_repair_N"/>
</dbReference>
<dbReference type="Gene3D" id="1.10.150.20">
    <property type="entry name" value="5' to 3' exonuclease, C-terminal subdomain"/>
    <property type="match status" value="1"/>
</dbReference>
<dbReference type="PANTHER" id="PTHR16171">
    <property type="entry name" value="DNA REPAIR PROTEIN COMPLEMENTING XP-G CELLS-RELATED"/>
    <property type="match status" value="1"/>
</dbReference>
<feature type="compositionally biased region" description="Low complexity" evidence="14">
    <location>
        <begin position="1368"/>
        <end position="1380"/>
    </location>
</feature>
<keyword evidence="9" id="KW-0460">Magnesium</keyword>
<evidence type="ECO:0000256" key="4">
    <source>
        <dbReference type="ARBA" id="ARBA00022722"/>
    </source>
</evidence>
<feature type="region of interest" description="Disordered" evidence="14">
    <location>
        <begin position="835"/>
        <end position="855"/>
    </location>
</feature>
<keyword evidence="10" id="KW-0234">DNA repair</keyword>
<dbReference type="GO" id="GO:0006289">
    <property type="term" value="P:nucleotide-excision repair"/>
    <property type="evidence" value="ECO:0007669"/>
    <property type="project" value="InterPro"/>
</dbReference>
<feature type="compositionally biased region" description="Acidic residues" evidence="14">
    <location>
        <begin position="841"/>
        <end position="852"/>
    </location>
</feature>
<feature type="compositionally biased region" description="Basic and acidic residues" evidence="14">
    <location>
        <begin position="547"/>
        <end position="561"/>
    </location>
</feature>
<comment type="subcellular location">
    <subcellularLocation>
        <location evidence="2">Nucleus</location>
    </subcellularLocation>
</comment>
<dbReference type="SMART" id="SM00484">
    <property type="entry name" value="XPGI"/>
    <property type="match status" value="1"/>
</dbReference>
<evidence type="ECO:0000256" key="9">
    <source>
        <dbReference type="ARBA" id="ARBA00022842"/>
    </source>
</evidence>
<evidence type="ECO:0000313" key="17">
    <source>
        <dbReference type="EMBL" id="KAF9148351.1"/>
    </source>
</evidence>
<evidence type="ECO:0000256" key="8">
    <source>
        <dbReference type="ARBA" id="ARBA00022801"/>
    </source>
</evidence>
<evidence type="ECO:0000256" key="6">
    <source>
        <dbReference type="ARBA" id="ARBA00022759"/>
    </source>
</evidence>
<dbReference type="InterPro" id="IPR036279">
    <property type="entry name" value="5-3_exonuclease_C_sf"/>
</dbReference>
<dbReference type="Gene3D" id="3.40.50.1010">
    <property type="entry name" value="5'-nuclease"/>
    <property type="match status" value="2"/>
</dbReference>
<dbReference type="PANTHER" id="PTHR16171:SF7">
    <property type="entry name" value="DNA REPAIR PROTEIN RAD2"/>
    <property type="match status" value="1"/>
</dbReference>
<comment type="similarity">
    <text evidence="12">Belongs to the XPG/RAD2 endonuclease family. GEN subfamily.</text>
</comment>
<dbReference type="GO" id="GO:0005634">
    <property type="term" value="C:nucleus"/>
    <property type="evidence" value="ECO:0007669"/>
    <property type="project" value="UniProtKB-SubCell"/>
</dbReference>
<dbReference type="SMART" id="SM00485">
    <property type="entry name" value="XPGN"/>
    <property type="match status" value="1"/>
</dbReference>
<dbReference type="FunFam" id="1.10.150.20:FF:000030">
    <property type="entry name" value="Flap endonuclease GEN-like 1"/>
    <property type="match status" value="1"/>
</dbReference>
<evidence type="ECO:0000259" key="15">
    <source>
        <dbReference type="SMART" id="SM00484"/>
    </source>
</evidence>
<dbReference type="SMART" id="SM00279">
    <property type="entry name" value="HhH2"/>
    <property type="match status" value="1"/>
</dbReference>
<dbReference type="Pfam" id="PF00752">
    <property type="entry name" value="XPG_N"/>
    <property type="match status" value="1"/>
</dbReference>
<dbReference type="InterPro" id="IPR008918">
    <property type="entry name" value="HhH2"/>
</dbReference>
<dbReference type="SUPFAM" id="SSF47807">
    <property type="entry name" value="5' to 3' exonuclease, C-terminal subdomain"/>
    <property type="match status" value="1"/>
</dbReference>
<evidence type="ECO:0000259" key="16">
    <source>
        <dbReference type="SMART" id="SM00485"/>
    </source>
</evidence>
<keyword evidence="7" id="KW-0227">DNA damage</keyword>
<dbReference type="InterPro" id="IPR029060">
    <property type="entry name" value="PIN-like_dom_sf"/>
</dbReference>
<sequence length="1465" mass="163439">MGVKGLWELLHPVARPIKMDSLSNKHLAIDASIWLHQFLRGMRDKDGQAIGNAHILGFYRRICKLLYFNVKPIFVFDGGTPALKRLTIVERRKQRRNNENMVRKTAEKLLAAQLRLQALEQRKLARKKKQDLKALNDSQPGAVHDSTDNPVYMEELLDPTKSFDKKDKLPDVSSNNYTGTGGYGGGSKAKRVQDKFVLPPMETDFDTLAKIRSHDERFGYHAGEDDVSAFLEDFKKEEGLKNIDSDVFKALPSEMQYEILQEIRQRSRVTSFERVQEMVRLAETPMDFSKLQVQGVIRRNTVTHKLLTVNQTVSKVEETVKPGRIASQRNRQYLLVKNEEGGWVLGGRKPTTGATADKPVQLDSDDEADRIKKGIKAEVASIKDEIKEEEDEEGWESDDDDDLEMVEVKDYVPPVQPAAILRALAPKTNSSLEDENLLVNHPEAYVDEDESIEKVMAKFAEIEDEAARKRGIVSGIAGTEALPMDVDELDSFDTLNSRDTIYSDATLDDIDDFEDLMEDEETGEIVSRKAYERKQLSLARSQSLTHTDNDDGRRRALSKEEESQLEDEAFHSYWVGYTPEVFKHKHVDFEFMLRAAITEWEDEQLSDELHSAKRKLEKSNVNDTTGAEVLQFWTSFLESVATRRHFAQSLIATTPIPSAAIPVTPTSVSVGGQQLGRISQLDLLDEEGIEESGAVQVSEGDEEELVLIRRSAHPMPPQQVPQVGLSSPTESLKQLERVPDDSTENISVSLHLDFGSSILKQRPGVTIQPVQDDAVKKPEDTVLVLESTIVPHVDAKEPAFDYDVEPMVSSPKRDSAAIPVVTDDEEERLDSALNIGQQVDEVGEEEEEDGEDDAHSADLENEEQDFTNLFPDMASLPGALLIPKEIVPTRTAEEQRAMEEQEASKMFEESRQLQSEIKGLKDQHRKHQRNAEDLTESMIAETQMLLKLFGIPYIVAPMEAEAQCADLQLRGIVEGILTEDSDVFLFGGVRVFKNVFREEKYVECYLMSDIERDLGVGRDRLVSLAYLLGSDYTTGIKGIGLVTAMEILRLFPKLEDFAKWWRGEQVKQDKAEGDSETWEKSLDELGLELDREVALEKLAKQCKKIHLPSTFPDPHIADAYFQPMVDDDDAKFQWGIPDLDGLRDYLRKSMSWDRGEVDRVLLPIIRQMAAQASQQHTQTTLDSFFDSTVGMGGYHNPARKHLIKSARLRKVVSGLTGQATTESDTGASDKGANKKQAIVRKKSTSKRAQAATEEKAVKASGDDSDSKSNAGADSASVVRENDVNDSDDAVMVVEVPKEQRRTRGRRTPQTKVPEAVIAAKRHLKSKTIEAKLAARDAATAVATSAVIDVNMSPAEEFASPKGHKRVNSGGSLSSSESDTSSGDDGEAGSRDFAPSHWDLLEERQRQHQQQQQLSPARKMTATTATGRVTSGRASALTAMVSASNAARYGSVSSKSKESVRKKART</sequence>
<dbReference type="CDD" id="cd09904">
    <property type="entry name" value="H3TH_XPG"/>
    <property type="match status" value="1"/>
</dbReference>
<organism evidence="17 18">
    <name type="scientific">Linnemannia schmuckeri</name>
    <dbReference type="NCBI Taxonomy" id="64567"/>
    <lineage>
        <taxon>Eukaryota</taxon>
        <taxon>Fungi</taxon>
        <taxon>Fungi incertae sedis</taxon>
        <taxon>Mucoromycota</taxon>
        <taxon>Mortierellomycotina</taxon>
        <taxon>Mortierellomycetes</taxon>
        <taxon>Mortierellales</taxon>
        <taxon>Mortierellaceae</taxon>
        <taxon>Linnemannia</taxon>
    </lineage>
</organism>
<feature type="region of interest" description="Disordered" evidence="14">
    <location>
        <begin position="1217"/>
        <end position="1288"/>
    </location>
</feature>
<keyword evidence="4" id="KW-0540">Nuclease</keyword>
<dbReference type="PRINTS" id="PR00066">
    <property type="entry name" value="XRODRMPGMNTG"/>
</dbReference>
<dbReference type="PRINTS" id="PR00853">
    <property type="entry name" value="XPGRADSUPER"/>
</dbReference>
<dbReference type="InterPro" id="IPR006086">
    <property type="entry name" value="XPG-I_dom"/>
</dbReference>
<feature type="region of interest" description="Disordered" evidence="14">
    <location>
        <begin position="1356"/>
        <end position="1465"/>
    </location>
</feature>